<organism evidence="1">
    <name type="scientific">Myoviridae sp. ctshb19</name>
    <dbReference type="NCBI Taxonomy" id="2825194"/>
    <lineage>
        <taxon>Viruses</taxon>
        <taxon>Duplodnaviria</taxon>
        <taxon>Heunggongvirae</taxon>
        <taxon>Uroviricota</taxon>
        <taxon>Caudoviricetes</taxon>
    </lineage>
</organism>
<dbReference type="EMBL" id="BK016086">
    <property type="protein sequence ID" value="DAF93774.1"/>
    <property type="molecule type" value="Genomic_DNA"/>
</dbReference>
<accession>A0A8S5UHC4</accession>
<evidence type="ECO:0000313" key="1">
    <source>
        <dbReference type="EMBL" id="DAF93774.1"/>
    </source>
</evidence>
<proteinExistence type="predicted"/>
<sequence length="149" mass="17090">MKWVMVLLALLFLPACSSQMKQPPPSNMQLPKLEKLTLQASLPARPTPTPLVVNSVDYAGFTVTQLDQLTDYVKQAKKNTDGLNLLVKAHNQTIEQYNLMVDVAKQQEARANEYQARWVQEVEDHQTDQRWWQIEKIFWQTLAIVGLAL</sequence>
<reference evidence="1" key="1">
    <citation type="journal article" date="2021" name="Proc. Natl. Acad. Sci. U.S.A.">
        <title>A Catalog of Tens of Thousands of Viruses from Human Metagenomes Reveals Hidden Associations with Chronic Diseases.</title>
        <authorList>
            <person name="Tisza M.J."/>
            <person name="Buck C.B."/>
        </authorList>
    </citation>
    <scope>NUCLEOTIDE SEQUENCE</scope>
    <source>
        <strain evidence="1">Ctshb19</strain>
    </source>
</reference>
<name>A0A8S5UHC4_9CAUD</name>
<protein>
    <submittedName>
        <fullName evidence="1">TRAF PROTEIN, TRAO PROTEIN, TRAN ADHESION, BACTERIAL SECRETION.5A</fullName>
    </submittedName>
</protein>